<dbReference type="STRING" id="1434232.MAIT1_04753"/>
<sequence length="123" mass="13878">MAVIKPQHRESGIPIREDGRAPCIDAPSERAKPLHHRHGDHAGVVDAGGPGGIGEKLHAPPRRRFAHVVAKQADAADALWRRPSSCDDMVRRIYRAHHSLTAQILEMRDRLLRQWRRRTGQRG</sequence>
<feature type="compositionally biased region" description="Basic and acidic residues" evidence="1">
    <location>
        <begin position="7"/>
        <end position="20"/>
    </location>
</feature>
<evidence type="ECO:0000313" key="2">
    <source>
        <dbReference type="EMBL" id="OSM05954.1"/>
    </source>
</evidence>
<protein>
    <submittedName>
        <fullName evidence="2">Uncharacterized protein</fullName>
    </submittedName>
</protein>
<dbReference type="EMBL" id="LVJN01000017">
    <property type="protein sequence ID" value="OSM05954.1"/>
    <property type="molecule type" value="Genomic_DNA"/>
</dbReference>
<comment type="caution">
    <text evidence="2">The sequence shown here is derived from an EMBL/GenBank/DDBJ whole genome shotgun (WGS) entry which is preliminary data.</text>
</comment>
<keyword evidence="3" id="KW-1185">Reference proteome</keyword>
<evidence type="ECO:0000256" key="1">
    <source>
        <dbReference type="SAM" id="MobiDB-lite"/>
    </source>
</evidence>
<proteinExistence type="predicted"/>
<dbReference type="Proteomes" id="UP000194003">
    <property type="component" value="Unassembled WGS sequence"/>
</dbReference>
<gene>
    <name evidence="2" type="ORF">MAIT1_04753</name>
</gene>
<accession>A0A1Y2K7V8</accession>
<name>A0A1Y2K7V8_9PROT</name>
<organism evidence="2 3">
    <name type="scientific">Magnetofaba australis IT-1</name>
    <dbReference type="NCBI Taxonomy" id="1434232"/>
    <lineage>
        <taxon>Bacteria</taxon>
        <taxon>Pseudomonadati</taxon>
        <taxon>Pseudomonadota</taxon>
        <taxon>Magnetococcia</taxon>
        <taxon>Magnetococcales</taxon>
        <taxon>Magnetococcaceae</taxon>
        <taxon>Magnetofaba</taxon>
    </lineage>
</organism>
<evidence type="ECO:0000313" key="3">
    <source>
        <dbReference type="Proteomes" id="UP000194003"/>
    </source>
</evidence>
<feature type="region of interest" description="Disordered" evidence="1">
    <location>
        <begin position="1"/>
        <end position="58"/>
    </location>
</feature>
<reference evidence="2 3" key="1">
    <citation type="journal article" date="2016" name="BMC Genomics">
        <title>Combined genomic and structural analyses of a cultured magnetotactic bacterium reveals its niche adaptation to a dynamic environment.</title>
        <authorList>
            <person name="Araujo A.C."/>
            <person name="Morillo V."/>
            <person name="Cypriano J."/>
            <person name="Teixeira L.C."/>
            <person name="Leao P."/>
            <person name="Lyra S."/>
            <person name="Almeida L.G."/>
            <person name="Bazylinski D.A."/>
            <person name="Vasconcellos A.T."/>
            <person name="Abreu F."/>
            <person name="Lins U."/>
        </authorList>
    </citation>
    <scope>NUCLEOTIDE SEQUENCE [LARGE SCALE GENOMIC DNA]</scope>
    <source>
        <strain evidence="2 3">IT-1</strain>
    </source>
</reference>
<dbReference type="AlphaFoldDB" id="A0A1Y2K7V8"/>